<dbReference type="EMBL" id="CP017641">
    <property type="protein sequence ID" value="APZ93726.1"/>
    <property type="molecule type" value="Genomic_DNA"/>
</dbReference>
<evidence type="ECO:0000256" key="1">
    <source>
        <dbReference type="SAM" id="MobiDB-lite"/>
    </source>
</evidence>
<gene>
    <name evidence="2" type="ORF">Fuma_03344</name>
</gene>
<proteinExistence type="predicted"/>
<feature type="compositionally biased region" description="Basic and acidic residues" evidence="1">
    <location>
        <begin position="1"/>
        <end position="10"/>
    </location>
</feature>
<dbReference type="OrthoDB" id="290460at2"/>
<keyword evidence="3" id="KW-1185">Reference proteome</keyword>
<feature type="region of interest" description="Disordered" evidence="1">
    <location>
        <begin position="1"/>
        <end position="24"/>
    </location>
</feature>
<dbReference type="InterPro" id="IPR019600">
    <property type="entry name" value="Hemin_uptake_protein_HemP"/>
</dbReference>
<dbReference type="KEGG" id="fmr:Fuma_03344"/>
<organism evidence="2 3">
    <name type="scientific">Fuerstiella marisgermanici</name>
    <dbReference type="NCBI Taxonomy" id="1891926"/>
    <lineage>
        <taxon>Bacteria</taxon>
        <taxon>Pseudomonadati</taxon>
        <taxon>Planctomycetota</taxon>
        <taxon>Planctomycetia</taxon>
        <taxon>Planctomycetales</taxon>
        <taxon>Planctomycetaceae</taxon>
        <taxon>Fuerstiella</taxon>
    </lineage>
</organism>
<dbReference type="AlphaFoldDB" id="A0A1P8WI41"/>
<reference evidence="2 3" key="1">
    <citation type="journal article" date="2016" name="Front. Microbiol.">
        <title>Fuerstia marisgermanicae gen. nov., sp. nov., an Unusual Member of the Phylum Planctomycetes from the German Wadden Sea.</title>
        <authorList>
            <person name="Kohn T."/>
            <person name="Heuer A."/>
            <person name="Jogler M."/>
            <person name="Vollmers J."/>
            <person name="Boedeker C."/>
            <person name="Bunk B."/>
            <person name="Rast P."/>
            <person name="Borchert D."/>
            <person name="Glockner I."/>
            <person name="Freese H.M."/>
            <person name="Klenk H.P."/>
            <person name="Overmann J."/>
            <person name="Kaster A.K."/>
            <person name="Rohde M."/>
            <person name="Wiegand S."/>
            <person name="Jogler C."/>
        </authorList>
    </citation>
    <scope>NUCLEOTIDE SEQUENCE [LARGE SCALE GENOMIC DNA]</scope>
    <source>
        <strain evidence="2 3">NH11</strain>
    </source>
</reference>
<dbReference type="Pfam" id="PF10636">
    <property type="entry name" value="hemP"/>
    <property type="match status" value="1"/>
</dbReference>
<evidence type="ECO:0000313" key="2">
    <source>
        <dbReference type="EMBL" id="APZ93726.1"/>
    </source>
</evidence>
<evidence type="ECO:0000313" key="3">
    <source>
        <dbReference type="Proteomes" id="UP000187735"/>
    </source>
</evidence>
<dbReference type="Proteomes" id="UP000187735">
    <property type="component" value="Chromosome"/>
</dbReference>
<dbReference type="RefSeq" id="WP_083732110.1">
    <property type="nucleotide sequence ID" value="NZ_CP017641.1"/>
</dbReference>
<accession>A0A1P8WI41</accession>
<protein>
    <submittedName>
        <fullName evidence="2">Hemin uptake protein</fullName>
    </submittedName>
</protein>
<name>A0A1P8WI41_9PLAN</name>
<sequence length="61" mass="6704">MNADSDDKPKPPQTGDTRPAPEPQALSFDALSKGATEITIEHKGQRYRLRTTRNGGLILNK</sequence>
<dbReference type="Gene3D" id="2.10.70.10">
    <property type="entry name" value="Complement Module, domain 1"/>
    <property type="match status" value="1"/>
</dbReference>